<feature type="chain" id="PRO_5016654093" evidence="2">
    <location>
        <begin position="18"/>
        <end position="165"/>
    </location>
</feature>
<organism evidence="3 4">
    <name type="scientific">Lentinus brumalis</name>
    <dbReference type="NCBI Taxonomy" id="2498619"/>
    <lineage>
        <taxon>Eukaryota</taxon>
        <taxon>Fungi</taxon>
        <taxon>Dikarya</taxon>
        <taxon>Basidiomycota</taxon>
        <taxon>Agaricomycotina</taxon>
        <taxon>Agaricomycetes</taxon>
        <taxon>Polyporales</taxon>
        <taxon>Polyporaceae</taxon>
        <taxon>Lentinus</taxon>
    </lineage>
</organism>
<dbReference type="EMBL" id="KZ857423">
    <property type="protein sequence ID" value="RDX46910.1"/>
    <property type="molecule type" value="Genomic_DNA"/>
</dbReference>
<evidence type="ECO:0000256" key="2">
    <source>
        <dbReference type="SAM" id="SignalP"/>
    </source>
</evidence>
<name>A0A371D2Y0_9APHY</name>
<sequence length="165" mass="19006">MFTVQLGLHILLNLSEPALFDAIVTLDHTAELLSQQRGSEANSGIYLYVLEEQPHALSSLPPLRLLGCCRSCLPQFFAGQRRNTRWNTRPSIPRRRPPTLYRPRRLMTSTRRLGNPLTRRSRTRSSQMMLRPQSPPLKAPRHDMANTLMEGSRHGRWSLEGVQRR</sequence>
<feature type="region of interest" description="Disordered" evidence="1">
    <location>
        <begin position="108"/>
        <end position="142"/>
    </location>
</feature>
<protein>
    <submittedName>
        <fullName evidence="3">Uncharacterized protein</fullName>
    </submittedName>
</protein>
<keyword evidence="4" id="KW-1185">Reference proteome</keyword>
<evidence type="ECO:0000313" key="4">
    <source>
        <dbReference type="Proteomes" id="UP000256964"/>
    </source>
</evidence>
<proteinExistence type="predicted"/>
<dbReference type="Proteomes" id="UP000256964">
    <property type="component" value="Unassembled WGS sequence"/>
</dbReference>
<keyword evidence="2" id="KW-0732">Signal</keyword>
<evidence type="ECO:0000313" key="3">
    <source>
        <dbReference type="EMBL" id="RDX46910.1"/>
    </source>
</evidence>
<gene>
    <name evidence="3" type="ORF">OH76DRAFT_807038</name>
</gene>
<accession>A0A371D2Y0</accession>
<feature type="signal peptide" evidence="2">
    <location>
        <begin position="1"/>
        <end position="17"/>
    </location>
</feature>
<evidence type="ECO:0000256" key="1">
    <source>
        <dbReference type="SAM" id="MobiDB-lite"/>
    </source>
</evidence>
<dbReference type="AlphaFoldDB" id="A0A371D2Y0"/>
<reference evidence="3 4" key="1">
    <citation type="journal article" date="2018" name="Biotechnol. Biofuels">
        <title>Integrative visual omics of the white-rot fungus Polyporus brumalis exposes the biotechnological potential of its oxidative enzymes for delignifying raw plant biomass.</title>
        <authorList>
            <person name="Miyauchi S."/>
            <person name="Rancon A."/>
            <person name="Drula E."/>
            <person name="Hage H."/>
            <person name="Chaduli D."/>
            <person name="Favel A."/>
            <person name="Grisel S."/>
            <person name="Henrissat B."/>
            <person name="Herpoel-Gimbert I."/>
            <person name="Ruiz-Duenas F.J."/>
            <person name="Chevret D."/>
            <person name="Hainaut M."/>
            <person name="Lin J."/>
            <person name="Wang M."/>
            <person name="Pangilinan J."/>
            <person name="Lipzen A."/>
            <person name="Lesage-Meessen L."/>
            <person name="Navarro D."/>
            <person name="Riley R."/>
            <person name="Grigoriev I.V."/>
            <person name="Zhou S."/>
            <person name="Raouche S."/>
            <person name="Rosso M.N."/>
        </authorList>
    </citation>
    <scope>NUCLEOTIDE SEQUENCE [LARGE SCALE GENOMIC DNA]</scope>
    <source>
        <strain evidence="3 4">BRFM 1820</strain>
    </source>
</reference>